<dbReference type="GO" id="GO:0022857">
    <property type="term" value="F:transmembrane transporter activity"/>
    <property type="evidence" value="ECO:0007669"/>
    <property type="project" value="InterPro"/>
</dbReference>
<dbReference type="PANTHER" id="PTHR30614">
    <property type="entry name" value="MEMBRANE COMPONENT OF AMINO ACID ABC TRANSPORTER"/>
    <property type="match status" value="1"/>
</dbReference>
<feature type="transmembrane region" description="Helical" evidence="9">
    <location>
        <begin position="295"/>
        <end position="316"/>
    </location>
</feature>
<dbReference type="InterPro" id="IPR035906">
    <property type="entry name" value="MetI-like_sf"/>
</dbReference>
<feature type="transmembrane region" description="Helical" evidence="9">
    <location>
        <begin position="416"/>
        <end position="433"/>
    </location>
</feature>
<dbReference type="PROSITE" id="PS50928">
    <property type="entry name" value="ABC_TM1"/>
    <property type="match status" value="1"/>
</dbReference>
<comment type="caution">
    <text evidence="12">The sequence shown here is derived from an EMBL/GenBank/DDBJ whole genome shotgun (WGS) entry which is preliminary data.</text>
</comment>
<dbReference type="Gene3D" id="1.10.3720.10">
    <property type="entry name" value="MetI-like"/>
    <property type="match status" value="1"/>
</dbReference>
<evidence type="ECO:0000256" key="2">
    <source>
        <dbReference type="ARBA" id="ARBA00010072"/>
    </source>
</evidence>
<proteinExistence type="inferred from homology"/>
<dbReference type="PANTHER" id="PTHR30614:SF20">
    <property type="entry name" value="GLUTAMINE TRANSPORT SYSTEM PERMEASE PROTEIN GLNP"/>
    <property type="match status" value="1"/>
</dbReference>
<evidence type="ECO:0000313" key="12">
    <source>
        <dbReference type="EMBL" id="HIY80101.1"/>
    </source>
</evidence>
<keyword evidence="8 9" id="KW-0472">Membrane</keyword>
<dbReference type="InterPro" id="IPR010065">
    <property type="entry name" value="AA_ABC_transptr_permease_3TM"/>
</dbReference>
<dbReference type="InterPro" id="IPR000515">
    <property type="entry name" value="MetI-like"/>
</dbReference>
<evidence type="ECO:0000313" key="13">
    <source>
        <dbReference type="Proteomes" id="UP000824133"/>
    </source>
</evidence>
<dbReference type="EMBL" id="DXCP01000048">
    <property type="protein sequence ID" value="HIY80101.1"/>
    <property type="molecule type" value="Genomic_DNA"/>
</dbReference>
<evidence type="ECO:0000256" key="1">
    <source>
        <dbReference type="ARBA" id="ARBA00004651"/>
    </source>
</evidence>
<keyword evidence="4" id="KW-1003">Cell membrane</keyword>
<dbReference type="AlphaFoldDB" id="A0A9D2CI46"/>
<protein>
    <submittedName>
        <fullName evidence="12">Amino acid ABC transporter permease</fullName>
    </submittedName>
</protein>
<evidence type="ECO:0000256" key="9">
    <source>
        <dbReference type="RuleBase" id="RU363032"/>
    </source>
</evidence>
<evidence type="ECO:0000256" key="5">
    <source>
        <dbReference type="ARBA" id="ARBA00022692"/>
    </source>
</evidence>
<feature type="domain" description="ABC transmembrane type-1" evidence="11">
    <location>
        <begin position="250"/>
        <end position="437"/>
    </location>
</feature>
<comment type="subcellular location">
    <subcellularLocation>
        <location evidence="1 9">Cell membrane</location>
        <topology evidence="1 9">Multi-pass membrane protein</topology>
    </subcellularLocation>
</comment>
<dbReference type="NCBIfam" id="TIGR01726">
    <property type="entry name" value="HEQRo_perm_3TM"/>
    <property type="match status" value="1"/>
</dbReference>
<keyword evidence="6" id="KW-0029">Amino-acid transport</keyword>
<keyword evidence="5 9" id="KW-0812">Transmembrane</keyword>
<evidence type="ECO:0000256" key="4">
    <source>
        <dbReference type="ARBA" id="ARBA00022475"/>
    </source>
</evidence>
<evidence type="ECO:0000256" key="8">
    <source>
        <dbReference type="ARBA" id="ARBA00023136"/>
    </source>
</evidence>
<name>A0A9D2CI46_9ACTN</name>
<dbReference type="Pfam" id="PF00528">
    <property type="entry name" value="BPD_transp_1"/>
    <property type="match status" value="1"/>
</dbReference>
<reference evidence="12" key="1">
    <citation type="journal article" date="2021" name="PeerJ">
        <title>Extensive microbial diversity within the chicken gut microbiome revealed by metagenomics and culture.</title>
        <authorList>
            <person name="Gilroy R."/>
            <person name="Ravi A."/>
            <person name="Getino M."/>
            <person name="Pursley I."/>
            <person name="Horton D.L."/>
            <person name="Alikhan N.F."/>
            <person name="Baker D."/>
            <person name="Gharbi K."/>
            <person name="Hall N."/>
            <person name="Watson M."/>
            <person name="Adriaenssens E.M."/>
            <person name="Foster-Nyarko E."/>
            <person name="Jarju S."/>
            <person name="Secka A."/>
            <person name="Antonio M."/>
            <person name="Oren A."/>
            <person name="Chaudhuri R.R."/>
            <person name="La Ragione R."/>
            <person name="Hildebrand F."/>
            <person name="Pallen M.J."/>
        </authorList>
    </citation>
    <scope>NUCLEOTIDE SEQUENCE</scope>
    <source>
        <strain evidence="12">ChiHjej10B9-743</strain>
    </source>
</reference>
<feature type="transmembrane region" description="Helical" evidence="9">
    <location>
        <begin position="253"/>
        <end position="274"/>
    </location>
</feature>
<feature type="region of interest" description="Disordered" evidence="10">
    <location>
        <begin position="444"/>
        <end position="467"/>
    </location>
</feature>
<reference evidence="12" key="2">
    <citation type="submission" date="2021-04" db="EMBL/GenBank/DDBJ databases">
        <authorList>
            <person name="Gilroy R."/>
        </authorList>
    </citation>
    <scope>NUCLEOTIDE SEQUENCE</scope>
    <source>
        <strain evidence="12">ChiHjej10B9-743</strain>
    </source>
</reference>
<organism evidence="12 13">
    <name type="scientific">Candidatus Olsenella excrementavium</name>
    <dbReference type="NCBI Taxonomy" id="2838709"/>
    <lineage>
        <taxon>Bacteria</taxon>
        <taxon>Bacillati</taxon>
        <taxon>Actinomycetota</taxon>
        <taxon>Coriobacteriia</taxon>
        <taxon>Coriobacteriales</taxon>
        <taxon>Atopobiaceae</taxon>
        <taxon>Olsenella</taxon>
    </lineage>
</organism>
<dbReference type="CDD" id="cd06261">
    <property type="entry name" value="TM_PBP2"/>
    <property type="match status" value="1"/>
</dbReference>
<accession>A0A9D2CI46</accession>
<evidence type="ECO:0000259" key="11">
    <source>
        <dbReference type="PROSITE" id="PS50928"/>
    </source>
</evidence>
<dbReference type="SUPFAM" id="SSF161098">
    <property type="entry name" value="MetI-like"/>
    <property type="match status" value="1"/>
</dbReference>
<dbReference type="GO" id="GO:0043190">
    <property type="term" value="C:ATP-binding cassette (ABC) transporter complex"/>
    <property type="evidence" value="ECO:0007669"/>
    <property type="project" value="InterPro"/>
</dbReference>
<evidence type="ECO:0000256" key="10">
    <source>
        <dbReference type="SAM" id="MobiDB-lite"/>
    </source>
</evidence>
<dbReference type="GO" id="GO:0006865">
    <property type="term" value="P:amino acid transport"/>
    <property type="evidence" value="ECO:0007669"/>
    <property type="project" value="UniProtKB-KW"/>
</dbReference>
<gene>
    <name evidence="12" type="ORF">IAA42_06680</name>
</gene>
<evidence type="ECO:0000256" key="3">
    <source>
        <dbReference type="ARBA" id="ARBA00022448"/>
    </source>
</evidence>
<evidence type="ECO:0000256" key="7">
    <source>
        <dbReference type="ARBA" id="ARBA00022989"/>
    </source>
</evidence>
<keyword evidence="3 9" id="KW-0813">Transport</keyword>
<evidence type="ECO:0000256" key="6">
    <source>
        <dbReference type="ARBA" id="ARBA00022970"/>
    </source>
</evidence>
<dbReference type="InterPro" id="IPR043429">
    <property type="entry name" value="ArtM/GltK/GlnP/TcyL/YhdX-like"/>
</dbReference>
<dbReference type="Proteomes" id="UP000824133">
    <property type="component" value="Unassembled WGS sequence"/>
</dbReference>
<sequence>MIAAAPSRFCEEGPSAHTKRGRYVNNLSSCTADRRRGATVLLGILIAAVALVGALALPAERADAMEAVKCTGRPNSEDDPTIIMGATESRITFEASVAEGEGVTSLTLHMPEGTGFSNQDLAVTLLTGDDLMTRNELDFTETVDGQDLVLDFVEPITQEGHLNVMVYDVFFPAEGGEMQVEATYELADGTEASVEGIPAISVEGISTTESLSQWLEEQPWVQAWNSNRFLHLFFDPALLVTSFPVVLTGFFTSIAIVAVAFPLAIPMGLLLALMRISKLRLLRGIATTYVNIVRGTPLFLQIYVAFFGLPLAGIQIPNFVLGVTVMCMNSGAYMCEIFRAGILSISKGQTEAARSLGMNGAQTMFYVILPQMFRIVIPNLTSEFIVLYKDTSLLAAVGIMELVMYARTIVASTGSITPYIVAALFYLVITLPLSKVTRHLEDRVRGHRSRKHADAPELAAEKGATNE</sequence>
<keyword evidence="7 9" id="KW-1133">Transmembrane helix</keyword>
<comment type="similarity">
    <text evidence="2">Belongs to the binding-protein-dependent transport system permease family. HisMQ subfamily.</text>
</comment>
<feature type="transmembrane region" description="Helical" evidence="9">
    <location>
        <begin position="37"/>
        <end position="57"/>
    </location>
</feature>